<dbReference type="InterPro" id="IPR014982">
    <property type="entry name" value="GSCFA"/>
</dbReference>
<dbReference type="EMBL" id="CP039396">
    <property type="protein sequence ID" value="QCD40880.1"/>
    <property type="molecule type" value="Genomic_DNA"/>
</dbReference>
<evidence type="ECO:0000256" key="1">
    <source>
        <dbReference type="SAM" id="Phobius"/>
    </source>
</evidence>
<feature type="domain" description="GSCFA" evidence="2">
    <location>
        <begin position="64"/>
        <end position="301"/>
    </location>
</feature>
<proteinExistence type="predicted"/>
<dbReference type="SUPFAM" id="SSF52266">
    <property type="entry name" value="SGNH hydrolase"/>
    <property type="match status" value="1"/>
</dbReference>
<evidence type="ECO:0000313" key="3">
    <source>
        <dbReference type="EMBL" id="QCD40880.1"/>
    </source>
</evidence>
<dbReference type="GO" id="GO:0016788">
    <property type="term" value="F:hydrolase activity, acting on ester bonds"/>
    <property type="evidence" value="ECO:0007669"/>
    <property type="project" value="UniProtKB-ARBA"/>
</dbReference>
<name>A0A4P7W0M4_9BACT</name>
<keyword evidence="1" id="KW-0812">Transmembrane</keyword>
<keyword evidence="4" id="KW-1185">Reference proteome</keyword>
<gene>
    <name evidence="3" type="ORF">E7747_00245</name>
</gene>
<reference evidence="4" key="1">
    <citation type="submission" date="2019-02" db="EMBL/GenBank/DDBJ databases">
        <title>Isolation and identification of novel species under the genus Muribaculum.</title>
        <authorList>
            <person name="Miyake S."/>
            <person name="Ding Y."/>
            <person name="Low A."/>
            <person name="Soh M."/>
            <person name="Seedorf H."/>
        </authorList>
    </citation>
    <scope>NUCLEOTIDE SEQUENCE [LARGE SCALE GENOMIC DNA]</scope>
    <source>
        <strain evidence="4">H5</strain>
    </source>
</reference>
<sequence length="373" mass="41936">MDVTNVPNGHEAYFFVAILHTGVLRLLVILSQSSVLQKGVRMEFRTVIRPESGMRGLVSHGEPIVLVGSCFSDNIGACLRDELFDADVNPFGPIYNPLSIQRAFEVLKDNTVVKSESLIENGGLWHSFLFHSRYSAVNREDAAERMNRRIEAAAINLRNASVIIITLGTTRVFTLRATGDVVANCHKLPGSAFDVRYLTLDEVEDALTRTVATIRSVNQRGRIIFTVSPLRYNEQGAHGNQLSKSTLMIAVDRVIRNDSSGLTSYFPAYEVMMDDLRDYRFYADDMKHPSMQAVRYIYQLFKDTYFDSDTLALASEGAAFTRRLAHRRLNGADVSQKDEMAEKISVAEAFISRFPELKHASMRYLNSLFNDGI</sequence>
<protein>
    <submittedName>
        <fullName evidence="3">GSCFA domain protein</fullName>
    </submittedName>
</protein>
<keyword evidence="1" id="KW-1133">Transmembrane helix</keyword>
<dbReference type="Pfam" id="PF08885">
    <property type="entry name" value="GSCFA"/>
    <property type="match status" value="1"/>
</dbReference>
<dbReference type="AlphaFoldDB" id="A0A4P7W0M4"/>
<dbReference type="InterPro" id="IPR036514">
    <property type="entry name" value="SGNH_hydro_sf"/>
</dbReference>
<evidence type="ECO:0000313" key="4">
    <source>
        <dbReference type="Proteomes" id="UP000297149"/>
    </source>
</evidence>
<dbReference type="KEGG" id="ddb:E7747_00245"/>
<feature type="transmembrane region" description="Helical" evidence="1">
    <location>
        <begin position="12"/>
        <end position="31"/>
    </location>
</feature>
<organism evidence="3 4">
    <name type="scientific">Duncaniella dubosii</name>
    <dbReference type="NCBI Taxonomy" id="2518971"/>
    <lineage>
        <taxon>Bacteria</taxon>
        <taxon>Pseudomonadati</taxon>
        <taxon>Bacteroidota</taxon>
        <taxon>Bacteroidia</taxon>
        <taxon>Bacteroidales</taxon>
        <taxon>Muribaculaceae</taxon>
        <taxon>Duncaniella</taxon>
    </lineage>
</organism>
<accession>A0A4P7W0M4</accession>
<keyword evidence="1" id="KW-0472">Membrane</keyword>
<dbReference type="Proteomes" id="UP000297149">
    <property type="component" value="Chromosome"/>
</dbReference>
<evidence type="ECO:0000259" key="2">
    <source>
        <dbReference type="Pfam" id="PF08885"/>
    </source>
</evidence>
<dbReference type="Gene3D" id="3.40.50.1110">
    <property type="entry name" value="SGNH hydrolase"/>
    <property type="match status" value="1"/>
</dbReference>